<sequence length="324" mass="33282">MRAVQIVEFGGPEVMRVTDVEDPVAQPGQLLIEVSAAGINYADTHQTENSYLAAQKLPMIPGAEAVGRISGGERDGERVVALLGAGGGYAEKALTVPQLAFPVPDEVDDASALALIVQGTTAWHLLRTCSRMQVGESVVVHAAAGGVGTLAVQLAKAWGAGRVIGVASGEEKAKLATELGADVTVDLSGTTSAAEVKASLREANGGKPVDIVLEMTGGHVFDGSLAALGALGRLITFGMASRVPPSPVEVGRLMARSQTVAGFWLIHALTLPGGLAQPMEELASMVRAGRLRAVTGGTYSLDQAADAHRALLSRSTVGKLILTP</sequence>
<dbReference type="Pfam" id="PF00107">
    <property type="entry name" value="ADH_zinc_N"/>
    <property type="match status" value="1"/>
</dbReference>
<evidence type="ECO:0000256" key="1">
    <source>
        <dbReference type="ARBA" id="ARBA00022857"/>
    </source>
</evidence>
<feature type="domain" description="Enoyl reductase (ER)" evidence="3">
    <location>
        <begin position="10"/>
        <end position="322"/>
    </location>
</feature>
<dbReference type="InterPro" id="IPR013149">
    <property type="entry name" value="ADH-like_C"/>
</dbReference>
<dbReference type="Proteomes" id="UP001612915">
    <property type="component" value="Unassembled WGS sequence"/>
</dbReference>
<gene>
    <name evidence="4" type="ORF">ACIB24_18340</name>
</gene>
<dbReference type="Pfam" id="PF08240">
    <property type="entry name" value="ADH_N"/>
    <property type="match status" value="1"/>
</dbReference>
<evidence type="ECO:0000256" key="2">
    <source>
        <dbReference type="ARBA" id="ARBA00023002"/>
    </source>
</evidence>
<comment type="caution">
    <text evidence="4">The sequence shown here is derived from an EMBL/GenBank/DDBJ whole genome shotgun (WGS) entry which is preliminary data.</text>
</comment>
<reference evidence="4 5" key="1">
    <citation type="submission" date="2024-10" db="EMBL/GenBank/DDBJ databases">
        <title>The Natural Products Discovery Center: Release of the First 8490 Sequenced Strains for Exploring Actinobacteria Biosynthetic Diversity.</title>
        <authorList>
            <person name="Kalkreuter E."/>
            <person name="Kautsar S.A."/>
            <person name="Yang D."/>
            <person name="Bader C.D."/>
            <person name="Teijaro C.N."/>
            <person name="Fluegel L."/>
            <person name="Davis C.M."/>
            <person name="Simpson J.R."/>
            <person name="Lauterbach L."/>
            <person name="Steele A.D."/>
            <person name="Gui C."/>
            <person name="Meng S."/>
            <person name="Li G."/>
            <person name="Viehrig K."/>
            <person name="Ye F."/>
            <person name="Su P."/>
            <person name="Kiefer A.F."/>
            <person name="Nichols A."/>
            <person name="Cepeda A.J."/>
            <person name="Yan W."/>
            <person name="Fan B."/>
            <person name="Jiang Y."/>
            <person name="Adhikari A."/>
            <person name="Zheng C.-J."/>
            <person name="Schuster L."/>
            <person name="Cowan T.M."/>
            <person name="Smanski M.J."/>
            <person name="Chevrette M.G."/>
            <person name="De Carvalho L.P.S."/>
            <person name="Shen B."/>
        </authorList>
    </citation>
    <scope>NUCLEOTIDE SEQUENCE [LARGE SCALE GENOMIC DNA]</scope>
    <source>
        <strain evidence="4 5">NPDC049639</strain>
    </source>
</reference>
<dbReference type="PANTHER" id="PTHR48106">
    <property type="entry name" value="QUINONE OXIDOREDUCTASE PIG3-RELATED"/>
    <property type="match status" value="1"/>
</dbReference>
<dbReference type="SMART" id="SM00829">
    <property type="entry name" value="PKS_ER"/>
    <property type="match status" value="1"/>
</dbReference>
<evidence type="ECO:0000313" key="5">
    <source>
        <dbReference type="Proteomes" id="UP001612915"/>
    </source>
</evidence>
<proteinExistence type="predicted"/>
<keyword evidence="2" id="KW-0560">Oxidoreductase</keyword>
<evidence type="ECO:0000259" key="3">
    <source>
        <dbReference type="SMART" id="SM00829"/>
    </source>
</evidence>
<dbReference type="InterPro" id="IPR013154">
    <property type="entry name" value="ADH-like_N"/>
</dbReference>
<dbReference type="SUPFAM" id="SSF50129">
    <property type="entry name" value="GroES-like"/>
    <property type="match status" value="1"/>
</dbReference>
<evidence type="ECO:0000313" key="4">
    <source>
        <dbReference type="EMBL" id="MFI7589027.1"/>
    </source>
</evidence>
<organism evidence="4 5">
    <name type="scientific">Spongisporangium articulatum</name>
    <dbReference type="NCBI Taxonomy" id="3362603"/>
    <lineage>
        <taxon>Bacteria</taxon>
        <taxon>Bacillati</taxon>
        <taxon>Actinomycetota</taxon>
        <taxon>Actinomycetes</taxon>
        <taxon>Kineosporiales</taxon>
        <taxon>Kineosporiaceae</taxon>
        <taxon>Spongisporangium</taxon>
    </lineage>
</organism>
<dbReference type="RefSeq" id="WP_398283315.1">
    <property type="nucleotide sequence ID" value="NZ_JBITLV010000006.1"/>
</dbReference>
<accession>A0ABW8AT20</accession>
<dbReference type="InterPro" id="IPR036291">
    <property type="entry name" value="NAD(P)-bd_dom_sf"/>
</dbReference>
<keyword evidence="1" id="KW-0521">NADP</keyword>
<keyword evidence="5" id="KW-1185">Reference proteome</keyword>
<dbReference type="Gene3D" id="3.40.50.720">
    <property type="entry name" value="NAD(P)-binding Rossmann-like Domain"/>
    <property type="match status" value="1"/>
</dbReference>
<dbReference type="SUPFAM" id="SSF51735">
    <property type="entry name" value="NAD(P)-binding Rossmann-fold domains"/>
    <property type="match status" value="1"/>
</dbReference>
<name>A0ABW8AT20_9ACTN</name>
<protein>
    <submittedName>
        <fullName evidence="4">Zinc-binding alcohol dehydrogenase family protein</fullName>
    </submittedName>
</protein>
<dbReference type="Gene3D" id="3.90.180.10">
    <property type="entry name" value="Medium-chain alcohol dehydrogenases, catalytic domain"/>
    <property type="match status" value="1"/>
</dbReference>
<dbReference type="InterPro" id="IPR020843">
    <property type="entry name" value="ER"/>
</dbReference>
<dbReference type="InterPro" id="IPR011032">
    <property type="entry name" value="GroES-like_sf"/>
</dbReference>
<dbReference type="EMBL" id="JBITLV010000006">
    <property type="protein sequence ID" value="MFI7589027.1"/>
    <property type="molecule type" value="Genomic_DNA"/>
</dbReference>
<dbReference type="PANTHER" id="PTHR48106:SF13">
    <property type="entry name" value="QUINONE OXIDOREDUCTASE-RELATED"/>
    <property type="match status" value="1"/>
</dbReference>